<dbReference type="InterPro" id="IPR017970">
    <property type="entry name" value="Homeobox_CS"/>
</dbReference>
<feature type="region of interest" description="Disordered" evidence="11">
    <location>
        <begin position="112"/>
        <end position="179"/>
    </location>
</feature>
<dbReference type="Pfam" id="PF00046">
    <property type="entry name" value="Homeodomain"/>
    <property type="match status" value="1"/>
</dbReference>
<reference evidence="14" key="1">
    <citation type="journal article" date="2019" name="Gigascience">
        <title>De novo genome assembly of the endangered Acer yangbiense, a plant species with extremely small populations endemic to Yunnan Province, China.</title>
        <authorList>
            <person name="Yang J."/>
            <person name="Wariss H.M."/>
            <person name="Tao L."/>
            <person name="Zhang R."/>
            <person name="Yun Q."/>
            <person name="Hollingsworth P."/>
            <person name="Dao Z."/>
            <person name="Luo G."/>
            <person name="Guo H."/>
            <person name="Ma Y."/>
            <person name="Sun W."/>
        </authorList>
    </citation>
    <scope>NUCLEOTIDE SEQUENCE [LARGE SCALE GENOMIC DNA]</scope>
    <source>
        <strain evidence="14">cv. br00</strain>
    </source>
</reference>
<dbReference type="InterPro" id="IPR003106">
    <property type="entry name" value="Leu_zip_homeo"/>
</dbReference>
<dbReference type="GO" id="GO:0000981">
    <property type="term" value="F:DNA-binding transcription factor activity, RNA polymerase II-specific"/>
    <property type="evidence" value="ECO:0007669"/>
    <property type="project" value="UniProtKB-UniRule"/>
</dbReference>
<dbReference type="GO" id="GO:0005634">
    <property type="term" value="C:nucleus"/>
    <property type="evidence" value="ECO:0007669"/>
    <property type="project" value="UniProtKB-SubCell"/>
</dbReference>
<dbReference type="PANTHER" id="PTHR24326">
    <property type="entry name" value="HOMEOBOX-LEUCINE ZIPPER PROTEIN"/>
    <property type="match status" value="1"/>
</dbReference>
<dbReference type="InterPro" id="IPR001356">
    <property type="entry name" value="HD"/>
</dbReference>
<keyword evidence="14" id="KW-1185">Reference proteome</keyword>
<dbReference type="Pfam" id="PF02183">
    <property type="entry name" value="HALZ"/>
    <property type="match status" value="1"/>
</dbReference>
<comment type="subcellular location">
    <subcellularLocation>
        <location evidence="1 8 9">Nucleus</location>
    </subcellularLocation>
</comment>
<sequence length="193" mass="22648">MDRGPHTVSSIQKNTNKRRFSDEQIKFLEFMFESESRPESRTKQQLAKELGLEPRQVSIWFQNRRARLRTKQIEKEYSILKASYDVLASSFESLKRERQSLIIQLQKLKNRPVKQHGSRNCGSQLGSSRDGRFENKDTDSESREKPSSQLDGNGREENRPSSDTNSRNTVNTMEEIDILNQTDNSSQWWEFWS</sequence>
<comment type="similarity">
    <text evidence="7 10">Belongs to the HD-ZIP homeobox family. Class I subfamily.</text>
</comment>
<dbReference type="PROSITE" id="PS00027">
    <property type="entry name" value="HOMEOBOX_1"/>
    <property type="match status" value="1"/>
</dbReference>
<evidence type="ECO:0000256" key="2">
    <source>
        <dbReference type="ARBA" id="ARBA00023015"/>
    </source>
</evidence>
<keyword evidence="6 8" id="KW-0539">Nucleus</keyword>
<keyword evidence="3 8" id="KW-0238">DNA-binding</keyword>
<feature type="DNA-binding region" description="Homeobox" evidence="8">
    <location>
        <begin position="13"/>
        <end position="72"/>
    </location>
</feature>
<evidence type="ECO:0000256" key="6">
    <source>
        <dbReference type="ARBA" id="ARBA00023242"/>
    </source>
</evidence>
<proteinExistence type="inferred from homology"/>
<feature type="compositionally biased region" description="Basic and acidic residues" evidence="11">
    <location>
        <begin position="129"/>
        <end position="146"/>
    </location>
</feature>
<dbReference type="EMBL" id="VDCV01000001">
    <property type="protein sequence ID" value="KAB5573400.1"/>
    <property type="molecule type" value="Genomic_DNA"/>
</dbReference>
<keyword evidence="5 10" id="KW-0804">Transcription</keyword>
<evidence type="ECO:0000313" key="13">
    <source>
        <dbReference type="EMBL" id="KAB5573400.1"/>
    </source>
</evidence>
<dbReference type="PANTHER" id="PTHR24326:SF552">
    <property type="entry name" value="HOMEOBOX-LEUCINE ZIPPER PROTEIN"/>
    <property type="match status" value="1"/>
</dbReference>
<dbReference type="PRINTS" id="PR00031">
    <property type="entry name" value="HTHREPRESSR"/>
</dbReference>
<dbReference type="InterPro" id="IPR045224">
    <property type="entry name" value="HDZip_class_I_plant"/>
</dbReference>
<keyword evidence="4 8" id="KW-0371">Homeobox</keyword>
<name>A0A5N5P0X1_9ROSI</name>
<dbReference type="SUPFAM" id="SSF46689">
    <property type="entry name" value="Homeodomain-like"/>
    <property type="match status" value="1"/>
</dbReference>
<evidence type="ECO:0000256" key="3">
    <source>
        <dbReference type="ARBA" id="ARBA00023125"/>
    </source>
</evidence>
<feature type="domain" description="Homeobox" evidence="12">
    <location>
        <begin position="11"/>
        <end position="71"/>
    </location>
</feature>
<dbReference type="AlphaFoldDB" id="A0A5N5P0X1"/>
<evidence type="ECO:0000313" key="14">
    <source>
        <dbReference type="Proteomes" id="UP000326939"/>
    </source>
</evidence>
<gene>
    <name evidence="13" type="ORF">DKX38_000594</name>
</gene>
<evidence type="ECO:0000256" key="8">
    <source>
        <dbReference type="PROSITE-ProRule" id="PRU00108"/>
    </source>
</evidence>
<dbReference type="Gene3D" id="1.10.10.60">
    <property type="entry name" value="Homeodomain-like"/>
    <property type="match status" value="1"/>
</dbReference>
<dbReference type="FunFam" id="1.10.10.60:FF:000832">
    <property type="match status" value="1"/>
</dbReference>
<accession>A0A5N5P0X1</accession>
<dbReference type="InterPro" id="IPR000047">
    <property type="entry name" value="HTH_motif"/>
</dbReference>
<comment type="caution">
    <text evidence="13">The sequence shown here is derived from an EMBL/GenBank/DDBJ whole genome shotgun (WGS) entry which is preliminary data.</text>
</comment>
<dbReference type="CDD" id="cd00086">
    <property type="entry name" value="homeodomain"/>
    <property type="match status" value="1"/>
</dbReference>
<evidence type="ECO:0000256" key="5">
    <source>
        <dbReference type="ARBA" id="ARBA00023163"/>
    </source>
</evidence>
<evidence type="ECO:0000256" key="1">
    <source>
        <dbReference type="ARBA" id="ARBA00004123"/>
    </source>
</evidence>
<dbReference type="GO" id="GO:0043565">
    <property type="term" value="F:sequence-specific DNA binding"/>
    <property type="evidence" value="ECO:0007669"/>
    <property type="project" value="InterPro"/>
</dbReference>
<dbReference type="SMART" id="SM00389">
    <property type="entry name" value="HOX"/>
    <property type="match status" value="1"/>
</dbReference>
<evidence type="ECO:0000256" key="10">
    <source>
        <dbReference type="RuleBase" id="RU369038"/>
    </source>
</evidence>
<evidence type="ECO:0000259" key="12">
    <source>
        <dbReference type="PROSITE" id="PS50071"/>
    </source>
</evidence>
<feature type="compositionally biased region" description="Polar residues" evidence="11">
    <location>
        <begin position="118"/>
        <end position="127"/>
    </location>
</feature>
<keyword evidence="2 10" id="KW-0805">Transcription regulation</keyword>
<evidence type="ECO:0000256" key="11">
    <source>
        <dbReference type="SAM" id="MobiDB-lite"/>
    </source>
</evidence>
<dbReference type="InterPro" id="IPR009057">
    <property type="entry name" value="Homeodomain-like_sf"/>
</dbReference>
<protein>
    <recommendedName>
        <fullName evidence="10">Homeobox-leucine zipper protein</fullName>
    </recommendedName>
    <alternativeName>
        <fullName evidence="10">HD-ZIP protein</fullName>
    </alternativeName>
    <alternativeName>
        <fullName evidence="10">Homeodomain transcription factor</fullName>
    </alternativeName>
</protein>
<dbReference type="PROSITE" id="PS50071">
    <property type="entry name" value="HOMEOBOX_2"/>
    <property type="match status" value="1"/>
</dbReference>
<evidence type="ECO:0000256" key="7">
    <source>
        <dbReference type="ARBA" id="ARBA00025748"/>
    </source>
</evidence>
<dbReference type="GO" id="GO:0045893">
    <property type="term" value="P:positive regulation of DNA-templated transcription"/>
    <property type="evidence" value="ECO:0007669"/>
    <property type="project" value="TreeGrafter"/>
</dbReference>
<feature type="compositionally biased region" description="Polar residues" evidence="11">
    <location>
        <begin position="161"/>
        <end position="172"/>
    </location>
</feature>
<evidence type="ECO:0000256" key="9">
    <source>
        <dbReference type="RuleBase" id="RU000682"/>
    </source>
</evidence>
<dbReference type="Proteomes" id="UP000326939">
    <property type="component" value="Chromosome 1"/>
</dbReference>
<evidence type="ECO:0000256" key="4">
    <source>
        <dbReference type="ARBA" id="ARBA00023155"/>
    </source>
</evidence>
<comment type="function">
    <text evidence="10">Transcription factor.</text>
</comment>
<organism evidence="13 14">
    <name type="scientific">Salix brachista</name>
    <dbReference type="NCBI Taxonomy" id="2182728"/>
    <lineage>
        <taxon>Eukaryota</taxon>
        <taxon>Viridiplantae</taxon>
        <taxon>Streptophyta</taxon>
        <taxon>Embryophyta</taxon>
        <taxon>Tracheophyta</taxon>
        <taxon>Spermatophyta</taxon>
        <taxon>Magnoliopsida</taxon>
        <taxon>eudicotyledons</taxon>
        <taxon>Gunneridae</taxon>
        <taxon>Pentapetalae</taxon>
        <taxon>rosids</taxon>
        <taxon>fabids</taxon>
        <taxon>Malpighiales</taxon>
        <taxon>Salicaceae</taxon>
        <taxon>Saliceae</taxon>
        <taxon>Salix</taxon>
    </lineage>
</organism>